<dbReference type="InterPro" id="IPR050534">
    <property type="entry name" value="Coronavir_polyprotein_1ab"/>
</dbReference>
<dbReference type="Pfam" id="PF13538">
    <property type="entry name" value="UvrD_C_2"/>
    <property type="match status" value="1"/>
</dbReference>
<dbReference type="EC" id="3.1.11.5" evidence="4"/>
<evidence type="ECO:0000256" key="2">
    <source>
        <dbReference type="ARBA" id="ARBA00022840"/>
    </source>
</evidence>
<name>A0A449AU79_9BACT</name>
<protein>
    <submittedName>
        <fullName evidence="4">Exodeoxyribonuclease V subunit alpha</fullName>
        <ecNumber evidence="4">3.1.11.5</ecNumber>
    </submittedName>
</protein>
<evidence type="ECO:0000256" key="1">
    <source>
        <dbReference type="ARBA" id="ARBA00022741"/>
    </source>
</evidence>
<dbReference type="GO" id="GO:0005524">
    <property type="term" value="F:ATP binding"/>
    <property type="evidence" value="ECO:0007669"/>
    <property type="project" value="UniProtKB-KW"/>
</dbReference>
<dbReference type="RefSeq" id="WP_044888913.1">
    <property type="nucleotide sequence ID" value="NZ_LR215024.1"/>
</dbReference>
<dbReference type="Pfam" id="PF13245">
    <property type="entry name" value="AAA_19"/>
    <property type="match status" value="1"/>
</dbReference>
<evidence type="ECO:0000313" key="5">
    <source>
        <dbReference type="Proteomes" id="UP000290815"/>
    </source>
</evidence>
<keyword evidence="1" id="KW-0547">Nucleotide-binding</keyword>
<accession>A0A449AU79</accession>
<evidence type="ECO:0000313" key="4">
    <source>
        <dbReference type="EMBL" id="VEU70046.1"/>
    </source>
</evidence>
<dbReference type="SUPFAM" id="SSF52540">
    <property type="entry name" value="P-loop containing nucleoside triphosphate hydrolases"/>
    <property type="match status" value="1"/>
</dbReference>
<dbReference type="InterPro" id="IPR027417">
    <property type="entry name" value="P-loop_NTPase"/>
</dbReference>
<feature type="domain" description="UvrD-like helicase C-terminal" evidence="3">
    <location>
        <begin position="658"/>
        <end position="703"/>
    </location>
</feature>
<reference evidence="4 5" key="1">
    <citation type="submission" date="2019-01" db="EMBL/GenBank/DDBJ databases">
        <authorList>
            <consortium name="Pathogen Informatics"/>
        </authorList>
    </citation>
    <scope>NUCLEOTIDE SEQUENCE [LARGE SCALE GENOMIC DNA]</scope>
    <source>
        <strain evidence="4 5">NCTC10194</strain>
    </source>
</reference>
<dbReference type="Gene3D" id="3.40.50.300">
    <property type="entry name" value="P-loop containing nucleotide triphosphate hydrolases"/>
    <property type="match status" value="2"/>
</dbReference>
<organism evidence="4 5">
    <name type="scientific">Mycoplasmopsis glycophila</name>
    <dbReference type="NCBI Taxonomy" id="171285"/>
    <lineage>
        <taxon>Bacteria</taxon>
        <taxon>Bacillati</taxon>
        <taxon>Mycoplasmatota</taxon>
        <taxon>Mycoplasmoidales</taxon>
        <taxon>Metamycoplasmataceae</taxon>
        <taxon>Mycoplasmopsis</taxon>
    </lineage>
</organism>
<dbReference type="PANTHER" id="PTHR43788">
    <property type="entry name" value="DNA2/NAM7 HELICASE FAMILY MEMBER"/>
    <property type="match status" value="1"/>
</dbReference>
<sequence>MNNEGKKLVGLFVKILSQVQDKWALLSFKDEENNKIWTIFAGGVAPKLRTYYEIEIVPNTTKYKNNFKLVKYVPVSKPHKEVDWEDFLSKNIAGIGKKTAEKIFNAFGIKIWSLLNDVETNKEQLLSVLTETQLNSFIKFYENKNNKENIHSLLDNSHEVVSKAKFFYENNLVELYQKLLAIWEKEPHKDLVEYYTHNNPYILYFKYNFKLEEVDSFALLLNWSITSEQRVKAYIKHIMTELENDNSTIIQIDKLFHNMQQYFDLPFIELEQLIFEQIDNRFLITKDIYGKFYCTLNSTYEKELFIKDKLTELSNSKIYLLNSLDPKQLKNLSSNQQEAYEHFLLNNVSIITGGPGTGKTFLIDKIFQTLKNNKYTNLNDFAILAPTGRAASNVSSKIDGKVKTIHSFLRISSDDDFIPTDIDKEDIKVLIIDEFSMVNLNIFYKLLTVCENLEKIVLIGDVDQLPAIGPGNLLEDLIKSNKFPTTYLKEYFRSDSKTIWEHFNSIKTGKLAQFEQGVVEEYICDKFDFTNSLVDLYCERLKEKDLDDITILCPTYKGEEGLININNKIQEKINPNGQIVYKYKRKNVQVNFKINDKIIQLENRIEEEISNGDFGYIKDIVQLPDKTKIIKVLFKNNDEEKIVDYTETEFNQQIGLGYGVTVHKFQGSEIDEVIFVVHPKHDFMLSKKMLYTATSRPKEKLFIATTNENAYKNIQQKNLINKEMILTNLSSFLKGD</sequence>
<gene>
    <name evidence="4" type="primary">recD</name>
    <name evidence="4" type="ORF">NCTC10194_00040</name>
</gene>
<dbReference type="EMBL" id="LR215024">
    <property type="protein sequence ID" value="VEU70046.1"/>
    <property type="molecule type" value="Genomic_DNA"/>
</dbReference>
<dbReference type="AlphaFoldDB" id="A0A449AU79"/>
<dbReference type="GO" id="GO:0008854">
    <property type="term" value="F:exodeoxyribonuclease V activity"/>
    <property type="evidence" value="ECO:0007669"/>
    <property type="project" value="UniProtKB-EC"/>
</dbReference>
<dbReference type="GO" id="GO:0003678">
    <property type="term" value="F:DNA helicase activity"/>
    <property type="evidence" value="ECO:0007669"/>
    <property type="project" value="UniProtKB-ARBA"/>
</dbReference>
<dbReference type="PANTHER" id="PTHR43788:SF6">
    <property type="entry name" value="DNA HELICASE B"/>
    <property type="match status" value="1"/>
</dbReference>
<evidence type="ECO:0000259" key="3">
    <source>
        <dbReference type="Pfam" id="PF13538"/>
    </source>
</evidence>
<dbReference type="Proteomes" id="UP000290815">
    <property type="component" value="Chromosome"/>
</dbReference>
<dbReference type="Gene3D" id="2.30.30.940">
    <property type="match status" value="1"/>
</dbReference>
<keyword evidence="5" id="KW-1185">Reference proteome</keyword>
<dbReference type="KEGG" id="mgly:NCTC10194_00040"/>
<dbReference type="InterPro" id="IPR027785">
    <property type="entry name" value="UvrD-like_helicase_C"/>
</dbReference>
<proteinExistence type="predicted"/>
<keyword evidence="4" id="KW-0378">Hydrolase</keyword>
<dbReference type="CDD" id="cd18809">
    <property type="entry name" value="SF1_C_RecD"/>
    <property type="match status" value="1"/>
</dbReference>
<dbReference type="CDD" id="cd17933">
    <property type="entry name" value="DEXSc_RecD-like"/>
    <property type="match status" value="1"/>
</dbReference>
<keyword evidence="2" id="KW-0067">ATP-binding</keyword>